<dbReference type="STRING" id="1777140.AWB79_02601"/>
<evidence type="ECO:0000256" key="4">
    <source>
        <dbReference type="ARBA" id="ARBA00023172"/>
    </source>
</evidence>
<keyword evidence="9" id="KW-1185">Reference proteome</keyword>
<dbReference type="PANTHER" id="PTHR30349">
    <property type="entry name" value="PHAGE INTEGRASE-RELATED"/>
    <property type="match status" value="1"/>
</dbReference>
<accession>A0A158AND9</accession>
<dbReference type="InterPro" id="IPR050090">
    <property type="entry name" value="Tyrosine_recombinase_XerCD"/>
</dbReference>
<name>A0A158AND9_9BURK</name>
<keyword evidence="3 5" id="KW-0238">DNA-binding</keyword>
<evidence type="ECO:0000259" key="6">
    <source>
        <dbReference type="PROSITE" id="PS51898"/>
    </source>
</evidence>
<dbReference type="GO" id="GO:0006310">
    <property type="term" value="P:DNA recombination"/>
    <property type="evidence" value="ECO:0007669"/>
    <property type="project" value="UniProtKB-KW"/>
</dbReference>
<evidence type="ECO:0000313" key="9">
    <source>
        <dbReference type="Proteomes" id="UP000054851"/>
    </source>
</evidence>
<organism evidence="8 9">
    <name type="scientific">Caballeronia hypogeia</name>
    <dbReference type="NCBI Taxonomy" id="1777140"/>
    <lineage>
        <taxon>Bacteria</taxon>
        <taxon>Pseudomonadati</taxon>
        <taxon>Pseudomonadota</taxon>
        <taxon>Betaproteobacteria</taxon>
        <taxon>Burkholderiales</taxon>
        <taxon>Burkholderiaceae</taxon>
        <taxon>Caballeronia</taxon>
    </lineage>
</organism>
<dbReference type="Pfam" id="PF02899">
    <property type="entry name" value="Phage_int_SAM_1"/>
    <property type="match status" value="1"/>
</dbReference>
<dbReference type="OrthoDB" id="5415821at2"/>
<dbReference type="CDD" id="cd01182">
    <property type="entry name" value="INT_RitC_C_like"/>
    <property type="match status" value="1"/>
</dbReference>
<sequence>MTKACLVPSFATLLQDFFVERLMQQRAVSPETISSYRDSFRLFLQFASDRLGRCPTDLKLSDMDAPLILAFLRHLEVERRNSTRTRNVRLAALRSFLKYAAHRDVASLAVIQRALSVPMKRCDKPMVGFLSREEIQQLLTAPDPDTWSGQRDRVLLATMYNTGARVSEMLALRVSDVVLGTSPFVHILGKGRKERTVPLWRSTARLIKGWLPQIQDASSQRLFPNRSGNAMTRSNVADRMRIAVTRAKDQCPQLAKRRVSPHLVRHATAMHLLQSGVDLSVIALWLGHESPSTTHCYMEADLTMKQRALSRIQPPEVKNRRYRPPDRILQFLESL</sequence>
<dbReference type="InterPro" id="IPR013762">
    <property type="entry name" value="Integrase-like_cat_sf"/>
</dbReference>
<evidence type="ECO:0000313" key="8">
    <source>
        <dbReference type="EMBL" id="SAK59265.1"/>
    </source>
</evidence>
<evidence type="ECO:0000256" key="5">
    <source>
        <dbReference type="PROSITE-ProRule" id="PRU01248"/>
    </source>
</evidence>
<dbReference type="Gene3D" id="1.10.150.130">
    <property type="match status" value="1"/>
</dbReference>
<feature type="domain" description="Tyr recombinase" evidence="6">
    <location>
        <begin position="125"/>
        <end position="310"/>
    </location>
</feature>
<keyword evidence="1" id="KW-0159">Chromosome partition</keyword>
<gene>
    <name evidence="8" type="ORF">AWB79_02601</name>
</gene>
<dbReference type="AlphaFoldDB" id="A0A158AND9"/>
<dbReference type="InterPro" id="IPR044068">
    <property type="entry name" value="CB"/>
</dbReference>
<dbReference type="PROSITE" id="PS51898">
    <property type="entry name" value="TYR_RECOMBINASE"/>
    <property type="match status" value="1"/>
</dbReference>
<dbReference type="RefSeq" id="WP_074169365.1">
    <property type="nucleotide sequence ID" value="NZ_FCOA02000007.1"/>
</dbReference>
<dbReference type="SUPFAM" id="SSF56349">
    <property type="entry name" value="DNA breaking-rejoining enzymes"/>
    <property type="match status" value="1"/>
</dbReference>
<evidence type="ECO:0000256" key="1">
    <source>
        <dbReference type="ARBA" id="ARBA00022829"/>
    </source>
</evidence>
<reference evidence="8" key="1">
    <citation type="submission" date="2016-01" db="EMBL/GenBank/DDBJ databases">
        <authorList>
            <person name="Peeters C."/>
        </authorList>
    </citation>
    <scope>NUCLEOTIDE SEQUENCE</scope>
    <source>
        <strain evidence="8">LMG 29322</strain>
    </source>
</reference>
<dbReference type="GO" id="GO:0015074">
    <property type="term" value="P:DNA integration"/>
    <property type="evidence" value="ECO:0007669"/>
    <property type="project" value="UniProtKB-KW"/>
</dbReference>
<dbReference type="Proteomes" id="UP000054851">
    <property type="component" value="Unassembled WGS sequence"/>
</dbReference>
<proteinExistence type="predicted"/>
<dbReference type="PROSITE" id="PS51900">
    <property type="entry name" value="CB"/>
    <property type="match status" value="1"/>
</dbReference>
<keyword evidence="2" id="KW-0229">DNA integration</keyword>
<comment type="caution">
    <text evidence="8">The sequence shown here is derived from an EMBL/GenBank/DDBJ whole genome shotgun (WGS) entry which is preliminary data.</text>
</comment>
<dbReference type="InterPro" id="IPR011010">
    <property type="entry name" value="DNA_brk_join_enz"/>
</dbReference>
<dbReference type="Gene3D" id="1.10.443.10">
    <property type="entry name" value="Intergrase catalytic core"/>
    <property type="match status" value="1"/>
</dbReference>
<dbReference type="PANTHER" id="PTHR30349:SF81">
    <property type="entry name" value="TYROSINE RECOMBINASE XERC"/>
    <property type="match status" value="1"/>
</dbReference>
<dbReference type="GO" id="GO:0003677">
    <property type="term" value="F:DNA binding"/>
    <property type="evidence" value="ECO:0007669"/>
    <property type="project" value="UniProtKB-UniRule"/>
</dbReference>
<evidence type="ECO:0000256" key="2">
    <source>
        <dbReference type="ARBA" id="ARBA00022908"/>
    </source>
</evidence>
<evidence type="ECO:0000259" key="7">
    <source>
        <dbReference type="PROSITE" id="PS51900"/>
    </source>
</evidence>
<dbReference type="GO" id="GO:0007059">
    <property type="term" value="P:chromosome segregation"/>
    <property type="evidence" value="ECO:0007669"/>
    <property type="project" value="UniProtKB-KW"/>
</dbReference>
<protein>
    <submittedName>
        <fullName evidence="8">Integrase domain-containing protein</fullName>
    </submittedName>
</protein>
<dbReference type="InterPro" id="IPR010998">
    <property type="entry name" value="Integrase_recombinase_N"/>
</dbReference>
<dbReference type="InterPro" id="IPR002104">
    <property type="entry name" value="Integrase_catalytic"/>
</dbReference>
<dbReference type="Pfam" id="PF00589">
    <property type="entry name" value="Phage_integrase"/>
    <property type="match status" value="1"/>
</dbReference>
<dbReference type="EMBL" id="FCOA02000007">
    <property type="protein sequence ID" value="SAK59265.1"/>
    <property type="molecule type" value="Genomic_DNA"/>
</dbReference>
<keyword evidence="4" id="KW-0233">DNA recombination</keyword>
<dbReference type="InterPro" id="IPR004107">
    <property type="entry name" value="Integrase_SAM-like_N"/>
</dbReference>
<feature type="domain" description="Core-binding (CB)" evidence="7">
    <location>
        <begin position="8"/>
        <end position="101"/>
    </location>
</feature>
<evidence type="ECO:0000256" key="3">
    <source>
        <dbReference type="ARBA" id="ARBA00023125"/>
    </source>
</evidence>